<sequence length="66" mass="7166">MKPSDAEQRAAPSTNPAQPPYTAPADRNVQSPPRKKKAVRKHHVHSSCHCRGTAAATEGLVKRPSR</sequence>
<feature type="compositionally biased region" description="Basic residues" evidence="1">
    <location>
        <begin position="33"/>
        <end position="48"/>
    </location>
</feature>
<evidence type="ECO:0000256" key="1">
    <source>
        <dbReference type="SAM" id="MobiDB-lite"/>
    </source>
</evidence>
<protein>
    <submittedName>
        <fullName evidence="2">Uncharacterized protein</fullName>
    </submittedName>
</protein>
<accession>A0A3L6RLU9</accession>
<organism evidence="2 3">
    <name type="scientific">Panicum miliaceum</name>
    <name type="common">Proso millet</name>
    <name type="synonym">Broomcorn millet</name>
    <dbReference type="NCBI Taxonomy" id="4540"/>
    <lineage>
        <taxon>Eukaryota</taxon>
        <taxon>Viridiplantae</taxon>
        <taxon>Streptophyta</taxon>
        <taxon>Embryophyta</taxon>
        <taxon>Tracheophyta</taxon>
        <taxon>Spermatophyta</taxon>
        <taxon>Magnoliopsida</taxon>
        <taxon>Liliopsida</taxon>
        <taxon>Poales</taxon>
        <taxon>Poaceae</taxon>
        <taxon>PACMAD clade</taxon>
        <taxon>Panicoideae</taxon>
        <taxon>Panicodae</taxon>
        <taxon>Paniceae</taxon>
        <taxon>Panicinae</taxon>
        <taxon>Panicum</taxon>
        <taxon>Panicum sect. Panicum</taxon>
    </lineage>
</organism>
<gene>
    <name evidence="2" type="ORF">C2845_PM13G08470</name>
</gene>
<dbReference type="EMBL" id="PQIB02000008">
    <property type="protein sequence ID" value="RLN05343.1"/>
    <property type="molecule type" value="Genomic_DNA"/>
</dbReference>
<evidence type="ECO:0000313" key="3">
    <source>
        <dbReference type="Proteomes" id="UP000275267"/>
    </source>
</evidence>
<comment type="caution">
    <text evidence="2">The sequence shown here is derived from an EMBL/GenBank/DDBJ whole genome shotgun (WGS) entry which is preliminary data.</text>
</comment>
<name>A0A3L6RLU9_PANMI</name>
<reference evidence="3" key="1">
    <citation type="journal article" date="2019" name="Nat. Commun.">
        <title>The genome of broomcorn millet.</title>
        <authorList>
            <person name="Zou C."/>
            <person name="Miki D."/>
            <person name="Li D."/>
            <person name="Tang Q."/>
            <person name="Xiao L."/>
            <person name="Rajput S."/>
            <person name="Deng P."/>
            <person name="Jia W."/>
            <person name="Huang R."/>
            <person name="Zhang M."/>
            <person name="Sun Y."/>
            <person name="Hu J."/>
            <person name="Fu X."/>
            <person name="Schnable P.S."/>
            <person name="Li F."/>
            <person name="Zhang H."/>
            <person name="Feng B."/>
            <person name="Zhu X."/>
            <person name="Liu R."/>
            <person name="Schnable J.C."/>
            <person name="Zhu J.-K."/>
            <person name="Zhang H."/>
        </authorList>
    </citation>
    <scope>NUCLEOTIDE SEQUENCE [LARGE SCALE GENOMIC DNA]</scope>
</reference>
<evidence type="ECO:0000313" key="2">
    <source>
        <dbReference type="EMBL" id="RLN05343.1"/>
    </source>
</evidence>
<feature type="region of interest" description="Disordered" evidence="1">
    <location>
        <begin position="1"/>
        <end position="66"/>
    </location>
</feature>
<keyword evidence="3" id="KW-1185">Reference proteome</keyword>
<dbReference type="Proteomes" id="UP000275267">
    <property type="component" value="Unassembled WGS sequence"/>
</dbReference>
<proteinExistence type="predicted"/>
<dbReference type="AlphaFoldDB" id="A0A3L6RLU9"/>